<dbReference type="InterPro" id="IPR005062">
    <property type="entry name" value="SAC3/GANP/THP3_conserved"/>
</dbReference>
<name>A0A6P6XVV8_DERPT</name>
<dbReference type="Proteomes" id="UP000515146">
    <property type="component" value="Unplaced"/>
</dbReference>
<evidence type="ECO:0000313" key="3">
    <source>
        <dbReference type="RefSeq" id="XP_027197118.1"/>
    </source>
</evidence>
<evidence type="ECO:0000313" key="2">
    <source>
        <dbReference type="Proteomes" id="UP000515146"/>
    </source>
</evidence>
<dbReference type="OMA" id="EMIFREK"/>
<dbReference type="Gene3D" id="1.25.40.990">
    <property type="match status" value="1"/>
</dbReference>
<dbReference type="GO" id="GO:0005813">
    <property type="term" value="C:centrosome"/>
    <property type="evidence" value="ECO:0007669"/>
    <property type="project" value="TreeGrafter"/>
</dbReference>
<dbReference type="InParanoid" id="A0A6P6XVV8"/>
<evidence type="ECO:0000259" key="1">
    <source>
        <dbReference type="Pfam" id="PF03399"/>
    </source>
</evidence>
<dbReference type="InterPro" id="IPR045107">
    <property type="entry name" value="SAC3/GANP/THP3"/>
</dbReference>
<gene>
    <name evidence="3" type="primary">LOC113791527</name>
</gene>
<dbReference type="OrthoDB" id="264795at2759"/>
<accession>A0A6P6XVV8</accession>
<dbReference type="FunCoup" id="A0A6P6XVV8">
    <property type="interactions" value="56"/>
</dbReference>
<protein>
    <submittedName>
        <fullName evidence="3">SAC3 family protein C-like</fullName>
    </submittedName>
</protein>
<reference evidence="3" key="1">
    <citation type="submission" date="2025-08" db="UniProtKB">
        <authorList>
            <consortium name="RefSeq"/>
        </authorList>
    </citation>
    <scope>IDENTIFICATION</scope>
    <source>
        <strain evidence="3">Airmid</strain>
    </source>
</reference>
<dbReference type="Pfam" id="PF03399">
    <property type="entry name" value="SAC3_GANP"/>
    <property type="match status" value="1"/>
</dbReference>
<dbReference type="KEGG" id="dpte:113791527"/>
<sequence>MDSLAELFSSLNLYGDNHQDDQVIEAKCMQMCPSKEMLFREKNGLLHRMELINPNEWSLYQKNRKNNDHRKISFTNAQKSVKQYQRSSAGKEIVISENIRPTFVLKKTVDYLINDCFYTKFFNCDNNESNIREQFGIYYDFVFDRLRSVRQDMIIQRGFDSNCLYILERCIEFYIYSHFVWIHISQSSSITTNNRYFDAHLNETHFKDCLNLLIVYYDHFDKILFSRWRCRFEMIYLLYNLRPEFENHTFNRYRKLRLDKNLNQMLKLEQFKIIKNFIYNFLIGNHIQILRKIIMLQSKYKLFCCSFFITNLPYHHLELLKSISLAYRSPTTRLPLSILTEWFCPTTTTTQDYNENVVFVENLFRRYEIPIELKRVDYFDCDEKKIHDNDERFVVINKKFVNITEWTQSTQRPLKWLTVNSLPDCYKKILQ</sequence>
<organism evidence="2 3">
    <name type="scientific">Dermatophagoides pteronyssinus</name>
    <name type="common">European house dust mite</name>
    <dbReference type="NCBI Taxonomy" id="6956"/>
    <lineage>
        <taxon>Eukaryota</taxon>
        <taxon>Metazoa</taxon>
        <taxon>Ecdysozoa</taxon>
        <taxon>Arthropoda</taxon>
        <taxon>Chelicerata</taxon>
        <taxon>Arachnida</taxon>
        <taxon>Acari</taxon>
        <taxon>Acariformes</taxon>
        <taxon>Sarcoptiformes</taxon>
        <taxon>Astigmata</taxon>
        <taxon>Psoroptidia</taxon>
        <taxon>Analgoidea</taxon>
        <taxon>Pyroglyphidae</taxon>
        <taxon>Dermatophagoidinae</taxon>
        <taxon>Dermatophagoides</taxon>
    </lineage>
</organism>
<dbReference type="AlphaFoldDB" id="A0A6P6XVV8"/>
<dbReference type="PANTHER" id="PTHR12436:SF38">
    <property type="entry name" value="SAC3 DOMAIN-CONTAINING PROTEIN 1"/>
    <property type="match status" value="1"/>
</dbReference>
<proteinExistence type="predicted"/>
<keyword evidence="2" id="KW-1185">Reference proteome</keyword>
<dbReference type="GO" id="GO:0005819">
    <property type="term" value="C:spindle"/>
    <property type="evidence" value="ECO:0007669"/>
    <property type="project" value="TreeGrafter"/>
</dbReference>
<dbReference type="PANTHER" id="PTHR12436">
    <property type="entry name" value="80 KDA MCM3-ASSOCIATED PROTEIN"/>
    <property type="match status" value="1"/>
</dbReference>
<feature type="domain" description="SAC3/GANP/THP3 conserved" evidence="1">
    <location>
        <begin position="31"/>
        <end position="347"/>
    </location>
</feature>
<dbReference type="GO" id="GO:0005634">
    <property type="term" value="C:nucleus"/>
    <property type="evidence" value="ECO:0007669"/>
    <property type="project" value="TreeGrafter"/>
</dbReference>
<dbReference type="GO" id="GO:0051298">
    <property type="term" value="P:centrosome duplication"/>
    <property type="evidence" value="ECO:0007669"/>
    <property type="project" value="TreeGrafter"/>
</dbReference>
<dbReference type="GO" id="GO:0051225">
    <property type="term" value="P:spindle assembly"/>
    <property type="evidence" value="ECO:0007669"/>
    <property type="project" value="TreeGrafter"/>
</dbReference>
<dbReference type="RefSeq" id="XP_027197118.1">
    <property type="nucleotide sequence ID" value="XM_027341317.1"/>
</dbReference>